<feature type="domain" description="F-box" evidence="5">
    <location>
        <begin position="1597"/>
        <end position="1633"/>
    </location>
</feature>
<dbReference type="InterPro" id="IPR036047">
    <property type="entry name" value="F-box-like_dom_sf"/>
</dbReference>
<dbReference type="EMBL" id="JACVVK020000534">
    <property type="protein sequence ID" value="KAK7467884.1"/>
    <property type="molecule type" value="Genomic_DNA"/>
</dbReference>
<feature type="region of interest" description="Disordered" evidence="4">
    <location>
        <begin position="258"/>
        <end position="387"/>
    </location>
</feature>
<feature type="compositionally biased region" description="Low complexity" evidence="4">
    <location>
        <begin position="620"/>
        <end position="633"/>
    </location>
</feature>
<protein>
    <recommendedName>
        <fullName evidence="5">F-box domain-containing protein</fullName>
    </recommendedName>
</protein>
<feature type="compositionally biased region" description="Basic and acidic residues" evidence="4">
    <location>
        <begin position="263"/>
        <end position="276"/>
    </location>
</feature>
<feature type="region of interest" description="Disordered" evidence="4">
    <location>
        <begin position="1162"/>
        <end position="1591"/>
    </location>
</feature>
<dbReference type="Gene3D" id="3.80.10.10">
    <property type="entry name" value="Ribonuclease Inhibitor"/>
    <property type="match status" value="1"/>
</dbReference>
<feature type="compositionally biased region" description="Polar residues" evidence="4">
    <location>
        <begin position="668"/>
        <end position="683"/>
    </location>
</feature>
<gene>
    <name evidence="6" type="ORF">BaRGS_00036889</name>
</gene>
<feature type="compositionally biased region" description="Basic residues" evidence="4">
    <location>
        <begin position="1541"/>
        <end position="1556"/>
    </location>
</feature>
<evidence type="ECO:0000256" key="4">
    <source>
        <dbReference type="SAM" id="MobiDB-lite"/>
    </source>
</evidence>
<feature type="compositionally biased region" description="Basic and acidic residues" evidence="4">
    <location>
        <begin position="283"/>
        <end position="301"/>
    </location>
</feature>
<feature type="compositionally biased region" description="Basic and acidic residues" evidence="4">
    <location>
        <begin position="1177"/>
        <end position="1190"/>
    </location>
</feature>
<feature type="compositionally biased region" description="Low complexity" evidence="4">
    <location>
        <begin position="362"/>
        <end position="371"/>
    </location>
</feature>
<feature type="region of interest" description="Disordered" evidence="4">
    <location>
        <begin position="216"/>
        <end position="237"/>
    </location>
</feature>
<feature type="compositionally biased region" description="Low complexity" evidence="4">
    <location>
        <begin position="1467"/>
        <end position="1482"/>
    </location>
</feature>
<keyword evidence="2 3" id="KW-0175">Coiled coil</keyword>
<feature type="compositionally biased region" description="Polar residues" evidence="4">
    <location>
        <begin position="1231"/>
        <end position="1240"/>
    </location>
</feature>
<dbReference type="InterPro" id="IPR032675">
    <property type="entry name" value="LRR_dom_sf"/>
</dbReference>
<dbReference type="InterPro" id="IPR057038">
    <property type="entry name" value="FBX41/ZN365_Znf-C2H2"/>
</dbReference>
<dbReference type="Pfam" id="PF12937">
    <property type="entry name" value="F-box-like"/>
    <property type="match status" value="1"/>
</dbReference>
<feature type="compositionally biased region" description="Polar residues" evidence="4">
    <location>
        <begin position="107"/>
        <end position="116"/>
    </location>
</feature>
<feature type="region of interest" description="Disordered" evidence="4">
    <location>
        <begin position="617"/>
        <end position="683"/>
    </location>
</feature>
<organism evidence="6 7">
    <name type="scientific">Batillaria attramentaria</name>
    <dbReference type="NCBI Taxonomy" id="370345"/>
    <lineage>
        <taxon>Eukaryota</taxon>
        <taxon>Metazoa</taxon>
        <taxon>Spiralia</taxon>
        <taxon>Lophotrochozoa</taxon>
        <taxon>Mollusca</taxon>
        <taxon>Gastropoda</taxon>
        <taxon>Caenogastropoda</taxon>
        <taxon>Sorbeoconcha</taxon>
        <taxon>Cerithioidea</taxon>
        <taxon>Batillariidae</taxon>
        <taxon>Batillaria</taxon>
    </lineage>
</organism>
<evidence type="ECO:0000313" key="7">
    <source>
        <dbReference type="Proteomes" id="UP001519460"/>
    </source>
</evidence>
<dbReference type="InterPro" id="IPR001810">
    <property type="entry name" value="F-box_dom"/>
</dbReference>
<comment type="caution">
    <text evidence="6">The sequence shown here is derived from an EMBL/GenBank/DDBJ whole genome shotgun (WGS) entry which is preliminary data.</text>
</comment>
<dbReference type="Proteomes" id="UP001519460">
    <property type="component" value="Unassembled WGS sequence"/>
</dbReference>
<accession>A0ABD0JAP4</accession>
<proteinExistence type="predicted"/>
<feature type="compositionally biased region" description="Polar residues" evidence="4">
    <location>
        <begin position="1361"/>
        <end position="1372"/>
    </location>
</feature>
<evidence type="ECO:0000313" key="6">
    <source>
        <dbReference type="EMBL" id="KAK7467884.1"/>
    </source>
</evidence>
<name>A0ABD0JAP4_9CAEN</name>
<feature type="region of interest" description="Disordered" evidence="4">
    <location>
        <begin position="865"/>
        <end position="964"/>
    </location>
</feature>
<reference evidence="6 7" key="1">
    <citation type="journal article" date="2023" name="Sci. Data">
        <title>Genome assembly of the Korean intertidal mud-creeper Batillaria attramentaria.</title>
        <authorList>
            <person name="Patra A.K."/>
            <person name="Ho P.T."/>
            <person name="Jun S."/>
            <person name="Lee S.J."/>
            <person name="Kim Y."/>
            <person name="Won Y.J."/>
        </authorList>
    </citation>
    <scope>NUCLEOTIDE SEQUENCE [LARGE SCALE GENOMIC DNA]</scope>
    <source>
        <strain evidence="6">Wonlab-2016</strain>
    </source>
</reference>
<dbReference type="PANTHER" id="PTHR15739:SF5">
    <property type="entry name" value="LD23158P"/>
    <property type="match status" value="1"/>
</dbReference>
<dbReference type="SUPFAM" id="SSF52047">
    <property type="entry name" value="RNI-like"/>
    <property type="match status" value="1"/>
</dbReference>
<dbReference type="InterPro" id="IPR052283">
    <property type="entry name" value="GenomicStab_NeuMorph_Reg"/>
</dbReference>
<feature type="compositionally biased region" description="Basic and acidic residues" evidence="4">
    <location>
        <begin position="1333"/>
        <end position="1354"/>
    </location>
</feature>
<dbReference type="PROSITE" id="PS50181">
    <property type="entry name" value="FBOX"/>
    <property type="match status" value="1"/>
</dbReference>
<feature type="compositionally biased region" description="Polar residues" evidence="4">
    <location>
        <begin position="304"/>
        <end position="315"/>
    </location>
</feature>
<feature type="compositionally biased region" description="Basic and acidic residues" evidence="4">
    <location>
        <begin position="1010"/>
        <end position="1023"/>
    </location>
</feature>
<feature type="compositionally biased region" description="Polar residues" evidence="4">
    <location>
        <begin position="1422"/>
        <end position="1443"/>
    </location>
</feature>
<feature type="region of interest" description="Disordered" evidence="4">
    <location>
        <begin position="724"/>
        <end position="743"/>
    </location>
</feature>
<evidence type="ECO:0000256" key="1">
    <source>
        <dbReference type="ARBA" id="ARBA00022553"/>
    </source>
</evidence>
<feature type="compositionally biased region" description="Basic and acidic residues" evidence="4">
    <location>
        <begin position="1241"/>
        <end position="1254"/>
    </location>
</feature>
<feature type="region of interest" description="Disordered" evidence="4">
    <location>
        <begin position="86"/>
        <end position="138"/>
    </location>
</feature>
<feature type="compositionally biased region" description="Basic and acidic residues" evidence="4">
    <location>
        <begin position="808"/>
        <end position="817"/>
    </location>
</feature>
<feature type="region of interest" description="Disordered" evidence="4">
    <location>
        <begin position="983"/>
        <end position="1048"/>
    </location>
</feature>
<feature type="region of interest" description="Disordered" evidence="4">
    <location>
        <begin position="776"/>
        <end position="817"/>
    </location>
</feature>
<feature type="coiled-coil region" evidence="3">
    <location>
        <begin position="388"/>
        <end position="574"/>
    </location>
</feature>
<feature type="compositionally biased region" description="Low complexity" evidence="4">
    <location>
        <begin position="1571"/>
        <end position="1581"/>
    </location>
</feature>
<feature type="compositionally biased region" description="Basic and acidic residues" evidence="4">
    <location>
        <begin position="1198"/>
        <end position="1208"/>
    </location>
</feature>
<feature type="compositionally biased region" description="Polar residues" evidence="4">
    <location>
        <begin position="323"/>
        <end position="340"/>
    </location>
</feature>
<sequence length="1888" mass="210019">MDVMLDVPYRCPRCGGTRTFSTLADLKSHMAEDHAYSAQRRQRLKIFDYNTPRFSGTTSGRHSPLLQSFLDEGKLLEEEVKAAKKQELSNKLERQNQALSKPKPASDTAQRATSLTRPRGRKTKVNFSTPPPKLEQPDSYLQETFSSLNNEIITQRHNNWRTADALYSTQDVLSGVEEAAEGRVSEQRNVIERLTQDLAEKERQIQGLRLELQRVKERDAAGTPARSLSSDSHVEDIRERQKLEDELARKKHELENLNTLLTEAKRDGSRKDERGGNTKRPRQKTEKGNQAEEGDVHDFGKGHVQSQRADASSLNTEDEAASDMSTSQASVSLSHSFGSSTKDRSNTLKKLKQNLVSRRSDISSQYSSTQSEPRQHVARPSRADQLQTQRLKDKKNALVEQMKELLTKATTENEKLKGELTAKENQLQVLNQQLERTKTDQTELMEETFDLYKEAENSLGKLKDMLKAKEAQLEQANTRMDEIRTEQEKLAAEKQNIALHADQKDSQYQNMLQERDEQISRLNHLLASQQEERDRLTEMAADLKREVQEKEKTQQDLSKAIADKEQELSKARDDVEALSTFLQTAAAKESVARGKLEAFVTELIDRADRAERELRHLRGLESSSSGNLTSDLSQTHPFQPNISGIPAASASGYTPMPPHGSVRHSTPMKRNSGGQQPQESARHILQTSREPWYNNLGATDLPTKPVRVGLPQDFTSPSQFAVGGSHVPNEFSGPYPPQAPHPPEVPLYRQPGEAQVFHPQMGVTYSDGVRVYPYMEPQPLPVSETSDEFAPLPPRNPPSSQHRRPRPSRPDYSGREAVDSPLYASALPSQRTRASASATQNEANPLSYQMYDVGQASVKGQEFVYSDGSSARPPDHHHYSASSRSARDSRPQAAHNRMDPLPPGVNPLPLQTKRNVERVSASSPARQAAGNLAKSPGKRSKAQSSQKVSRHDSLYSTGTLDGAKAISPDRTYTILSVTGEEARDVHMEPLSPRSYDSDHSGRSTPRNKPLHADHRPVWKEKVRPSRARVHSRQQGQMHTPEDSSTDGLELSIDDNGIMWEAANSFSDLSESYRMSPYGSETAGDVDSSVLLSTHSLTNQGVLKAQDTDDEVEIFDDADFLEATTLDDDNLDANYEGGNKRVQGRKTVLPLGERISKILKCVGKDDDDSEKQQPAGKSEMEKKFAAGKDSKPTPQPAERGVKPKRESPLERALAVQNRVKSLTFPRERKRSVTLSDTSTSELADKPADANREGKVARPVRKPRRKTESFLGSRSRRVEFEPMEEFSSSSYASVNVPSPAKREHSPTPIPQFPDKVQGREAHLSAELGGSARGGLGDHLRQRETTEQNSDRKAVLDEKDDSESQNASKSTAAQNTPPPAKPDRAGNFLQAAFSGIMQKIGYDTSDSAEKQAPATEDKHEESTPIVGQNPVTVISPLQRQSSVTTDESSDMKKYENADLVPAKQLRARFSQASNSSLQSSSDSLSPPMPRAQSPILPRPPSPQDKGDNDSTDFDLESDLEKFTAPGVGAGFSGMRRGLATGKPGGKKMAQKKTRAKRYAAAKNTQQLAAPDITDGSSSAVSDGDSPSKRQREERRRRRVALFRVFSYLDTKTLSRMALVCKEWQRVSRHPALWKNVHLKYDRISSQYLITISKWCTQLTSLTLEGLRAGSRRADETLDEYHRRTRGCLEPGLEELLKTSQDSLMSLSIIACGNILTEKLTYVSDTNPLTAEVMWALGGGCPSITSLMISPLFPCTNSEAMTNRCLLLLAQFYPDLQEVGVGGRALDVTGLLPLVQSCQRLQLLSLDHVKEMDDDTATALCRSGLRQLQRLEISGTPVTAKAIRTFYNSCRHLKEIKIVLSIADIFEDTRKKKNKEQYKKVKHSLEVTEFSL</sequence>
<feature type="compositionally biased region" description="Low complexity" evidence="4">
    <location>
        <begin position="1283"/>
        <end position="1297"/>
    </location>
</feature>
<evidence type="ECO:0000256" key="3">
    <source>
        <dbReference type="SAM" id="Coils"/>
    </source>
</evidence>
<dbReference type="PANTHER" id="PTHR15739">
    <property type="entry name" value="ZINC FINGER PROTEIN"/>
    <property type="match status" value="1"/>
</dbReference>
<feature type="compositionally biased region" description="Pro residues" evidence="4">
    <location>
        <begin position="734"/>
        <end position="743"/>
    </location>
</feature>
<dbReference type="CDD" id="cd22109">
    <property type="entry name" value="F-box_FBXO41"/>
    <property type="match status" value="1"/>
</dbReference>
<dbReference type="SUPFAM" id="SSF81383">
    <property type="entry name" value="F-box domain"/>
    <property type="match status" value="1"/>
</dbReference>
<evidence type="ECO:0000259" key="5">
    <source>
        <dbReference type="PROSITE" id="PS50181"/>
    </source>
</evidence>
<dbReference type="Pfam" id="PF23165">
    <property type="entry name" value="zf-C2H2_FBX41"/>
    <property type="match status" value="1"/>
</dbReference>
<keyword evidence="7" id="KW-1185">Reference proteome</keyword>
<evidence type="ECO:0000256" key="2">
    <source>
        <dbReference type="ARBA" id="ARBA00023054"/>
    </source>
</evidence>
<keyword evidence="1" id="KW-0597">Phosphoprotein</keyword>